<dbReference type="PANTHER" id="PTHR24421:SF10">
    <property type="entry name" value="NITRATE_NITRITE SENSOR PROTEIN NARQ"/>
    <property type="match status" value="1"/>
</dbReference>
<keyword evidence="9" id="KW-1185">Reference proteome</keyword>
<dbReference type="CDD" id="cd16917">
    <property type="entry name" value="HATPase_UhpB-NarQ-NarX-like"/>
    <property type="match status" value="1"/>
</dbReference>
<evidence type="ECO:0000256" key="7">
    <source>
        <dbReference type="SAM" id="Phobius"/>
    </source>
</evidence>
<dbReference type="InterPro" id="IPR036890">
    <property type="entry name" value="HATPase_C_sf"/>
</dbReference>
<evidence type="ECO:0000256" key="6">
    <source>
        <dbReference type="SAM" id="Coils"/>
    </source>
</evidence>
<evidence type="ECO:0000256" key="1">
    <source>
        <dbReference type="ARBA" id="ARBA00000085"/>
    </source>
</evidence>
<feature type="transmembrane region" description="Helical" evidence="7">
    <location>
        <begin position="161"/>
        <end position="180"/>
    </location>
</feature>
<keyword evidence="3" id="KW-0808">Transferase</keyword>
<keyword evidence="5" id="KW-0902">Two-component regulatory system</keyword>
<keyword evidence="7" id="KW-1133">Transmembrane helix</keyword>
<dbReference type="OrthoDB" id="3217947at2"/>
<keyword evidence="6" id="KW-0175">Coiled coil</keyword>
<dbReference type="Proteomes" id="UP000295198">
    <property type="component" value="Unassembled WGS sequence"/>
</dbReference>
<dbReference type="EMBL" id="SDKM01000019">
    <property type="protein sequence ID" value="RYP85097.1"/>
    <property type="molecule type" value="Genomic_DNA"/>
</dbReference>
<dbReference type="RefSeq" id="WP_134718325.1">
    <property type="nucleotide sequence ID" value="NZ_SDKM01000019.1"/>
</dbReference>
<keyword evidence="7" id="KW-0472">Membrane</keyword>
<dbReference type="GO" id="GO:0000160">
    <property type="term" value="P:phosphorelay signal transduction system"/>
    <property type="evidence" value="ECO:0007669"/>
    <property type="project" value="UniProtKB-KW"/>
</dbReference>
<evidence type="ECO:0000256" key="3">
    <source>
        <dbReference type="ARBA" id="ARBA00022679"/>
    </source>
</evidence>
<feature type="transmembrane region" description="Helical" evidence="7">
    <location>
        <begin position="87"/>
        <end position="120"/>
    </location>
</feature>
<sequence>MGPFVYVVADLAVGTAFLLGGLLVWRYGRARLPAALLALAGGSWFIGNLGGLPGVAGVAAASATYLHRGPLLHADLTLPSGRPRSRIVLAAVVLGYAVSAVAPLARSPLVTLGVAAGLVAVTLQQRRMTVDVLPVAALTAALAGPTLARMLLPASAAGGALLWYDGCLLILAAALVARLIRSRRVDVADLVVGLSVAPSQSLRDALARAVGDPALQVVYVAGTGFVDARGAPTSLDRGEGRTVTPLSRDGQVFGFITHDPAVLADPVLVEAVATAAALTSANARLQADVERQAAQVRASRRRIVSAGIEERRRLEAELSLGPSARLERVEALLDAVPAAGTQDGLVDVARNQARQVASDLRDLARGLHPMALRASGLAGAVTELAASAPIPVSVEVDVPEVPEEVSETLYYVCAEGLTNVARHAQARAASIRLTGEGKHVRVSVIDDGAGGADSRGSGLRGLADRVQALGGELSVASDHSGTCLEAWVPTGS</sequence>
<proteinExistence type="predicted"/>
<dbReference type="SUPFAM" id="SSF55874">
    <property type="entry name" value="ATPase domain of HSP90 chaperone/DNA topoisomerase II/histidine kinase"/>
    <property type="match status" value="1"/>
</dbReference>
<dbReference type="PANTHER" id="PTHR24421">
    <property type="entry name" value="NITRATE/NITRITE SENSOR PROTEIN NARX-RELATED"/>
    <property type="match status" value="1"/>
</dbReference>
<evidence type="ECO:0000313" key="8">
    <source>
        <dbReference type="EMBL" id="RYP85097.1"/>
    </source>
</evidence>
<evidence type="ECO:0000256" key="4">
    <source>
        <dbReference type="ARBA" id="ARBA00022777"/>
    </source>
</evidence>
<keyword evidence="4" id="KW-0418">Kinase</keyword>
<comment type="caution">
    <text evidence="8">The sequence shown here is derived from an EMBL/GenBank/DDBJ whole genome shotgun (WGS) entry which is preliminary data.</text>
</comment>
<reference evidence="8 9" key="1">
    <citation type="submission" date="2019-01" db="EMBL/GenBank/DDBJ databases">
        <title>Nocardioides guangzhouensis sp. nov., an actinobacterium isolated from soil.</title>
        <authorList>
            <person name="Fu Y."/>
            <person name="Cai Y."/>
            <person name="Lin Z."/>
            <person name="Chen P."/>
        </authorList>
    </citation>
    <scope>NUCLEOTIDE SEQUENCE [LARGE SCALE GENOMIC DNA]</scope>
    <source>
        <strain evidence="8 9">130</strain>
    </source>
</reference>
<evidence type="ECO:0000313" key="9">
    <source>
        <dbReference type="Proteomes" id="UP000295198"/>
    </source>
</evidence>
<evidence type="ECO:0000256" key="2">
    <source>
        <dbReference type="ARBA" id="ARBA00012438"/>
    </source>
</evidence>
<keyword evidence="7" id="KW-0812">Transmembrane</keyword>
<dbReference type="AlphaFoldDB" id="A0A4Q4ZAX0"/>
<feature type="coiled-coil region" evidence="6">
    <location>
        <begin position="275"/>
        <end position="302"/>
    </location>
</feature>
<feature type="transmembrane region" description="Helical" evidence="7">
    <location>
        <begin position="6"/>
        <end position="25"/>
    </location>
</feature>
<comment type="catalytic activity">
    <reaction evidence="1">
        <text>ATP + protein L-histidine = ADP + protein N-phospho-L-histidine.</text>
        <dbReference type="EC" id="2.7.13.3"/>
    </reaction>
</comment>
<dbReference type="InterPro" id="IPR050482">
    <property type="entry name" value="Sensor_HK_TwoCompSys"/>
</dbReference>
<feature type="transmembrane region" description="Helical" evidence="7">
    <location>
        <begin position="132"/>
        <end position="155"/>
    </location>
</feature>
<gene>
    <name evidence="8" type="ORF">EKO23_14025</name>
</gene>
<dbReference type="EC" id="2.7.13.3" evidence="2"/>
<accession>A0A4Q4ZAX0</accession>
<feature type="transmembrane region" description="Helical" evidence="7">
    <location>
        <begin position="37"/>
        <end position="67"/>
    </location>
</feature>
<name>A0A4Q4ZAX0_9ACTN</name>
<protein>
    <recommendedName>
        <fullName evidence="2">histidine kinase</fullName>
        <ecNumber evidence="2">2.7.13.3</ecNumber>
    </recommendedName>
</protein>
<dbReference type="Gene3D" id="3.30.565.10">
    <property type="entry name" value="Histidine kinase-like ATPase, C-terminal domain"/>
    <property type="match status" value="1"/>
</dbReference>
<evidence type="ECO:0000256" key="5">
    <source>
        <dbReference type="ARBA" id="ARBA00023012"/>
    </source>
</evidence>
<organism evidence="8 9">
    <name type="scientific">Nocardioides guangzhouensis</name>
    <dbReference type="NCBI Taxonomy" id="2497878"/>
    <lineage>
        <taxon>Bacteria</taxon>
        <taxon>Bacillati</taxon>
        <taxon>Actinomycetota</taxon>
        <taxon>Actinomycetes</taxon>
        <taxon>Propionibacteriales</taxon>
        <taxon>Nocardioidaceae</taxon>
        <taxon>Nocardioides</taxon>
    </lineage>
</organism>
<dbReference type="GO" id="GO:0004673">
    <property type="term" value="F:protein histidine kinase activity"/>
    <property type="evidence" value="ECO:0007669"/>
    <property type="project" value="UniProtKB-EC"/>
</dbReference>